<dbReference type="SUPFAM" id="SSF81901">
    <property type="entry name" value="HCP-like"/>
    <property type="match status" value="1"/>
</dbReference>
<gene>
    <name evidence="2" type="ORF">MNBD_GAMMA10-511</name>
</gene>
<proteinExistence type="predicted"/>
<keyword evidence="1" id="KW-1133">Transmembrane helix</keyword>
<sequence length="295" mass="33109">MIQSGLIILFIIVIGVLIGSRFTGNIMKKKIDLASLEFSCLQEQSPPLDKEADEWFQQARRIERGEEPGTAKEVLALYEKAVAKDHYKAINNLAKIYTMGDITETDYQRALKLTERGMQLESPIAYYTMGVNLEHGIGVKQDSAASLVYLRKSADMGCPPGQYVVGEMLLMGDYTSYPEEGKEIEAIGIQMLECALEQGHAKAGVELGYYFTNEDEHKERGLVYFQKAAALGDSSALYSLLSAFEDGTEGAPQDPERAACYDRLWDELDKDKKKKFPDIDQRCPLPEWFYTGKKP</sequence>
<evidence type="ECO:0000256" key="1">
    <source>
        <dbReference type="SAM" id="Phobius"/>
    </source>
</evidence>
<organism evidence="2">
    <name type="scientific">hydrothermal vent metagenome</name>
    <dbReference type="NCBI Taxonomy" id="652676"/>
    <lineage>
        <taxon>unclassified sequences</taxon>
        <taxon>metagenomes</taxon>
        <taxon>ecological metagenomes</taxon>
    </lineage>
</organism>
<name>A0A3B0XM03_9ZZZZ</name>
<dbReference type="PANTHER" id="PTHR11102:SF160">
    <property type="entry name" value="ERAD-ASSOCIATED E3 UBIQUITIN-PROTEIN LIGASE COMPONENT HRD3"/>
    <property type="match status" value="1"/>
</dbReference>
<dbReference type="PANTHER" id="PTHR11102">
    <property type="entry name" value="SEL-1-LIKE PROTEIN"/>
    <property type="match status" value="1"/>
</dbReference>
<keyword evidence="1" id="KW-0472">Membrane</keyword>
<keyword evidence="1" id="KW-0812">Transmembrane</keyword>
<dbReference type="InterPro" id="IPR011990">
    <property type="entry name" value="TPR-like_helical_dom_sf"/>
</dbReference>
<dbReference type="InterPro" id="IPR050767">
    <property type="entry name" value="Sel1_AlgK"/>
</dbReference>
<evidence type="ECO:0008006" key="3">
    <source>
        <dbReference type="Google" id="ProtNLM"/>
    </source>
</evidence>
<dbReference type="Gene3D" id="1.25.40.10">
    <property type="entry name" value="Tetratricopeptide repeat domain"/>
    <property type="match status" value="2"/>
</dbReference>
<dbReference type="SMART" id="SM00671">
    <property type="entry name" value="SEL1"/>
    <property type="match status" value="3"/>
</dbReference>
<reference evidence="2" key="1">
    <citation type="submission" date="2018-06" db="EMBL/GenBank/DDBJ databases">
        <authorList>
            <person name="Zhirakovskaya E."/>
        </authorList>
    </citation>
    <scope>NUCLEOTIDE SEQUENCE</scope>
</reference>
<accession>A0A3B0XM03</accession>
<protein>
    <recommendedName>
        <fullName evidence="3">Sel1 repeat family protein</fullName>
    </recommendedName>
</protein>
<dbReference type="InterPro" id="IPR006597">
    <property type="entry name" value="Sel1-like"/>
</dbReference>
<evidence type="ECO:0000313" key="2">
    <source>
        <dbReference type="EMBL" id="VAW65740.1"/>
    </source>
</evidence>
<dbReference type="AlphaFoldDB" id="A0A3B0XM03"/>
<dbReference type="Pfam" id="PF08238">
    <property type="entry name" value="Sel1"/>
    <property type="match status" value="5"/>
</dbReference>
<dbReference type="EMBL" id="UOFJ01000190">
    <property type="protein sequence ID" value="VAW65740.1"/>
    <property type="molecule type" value="Genomic_DNA"/>
</dbReference>
<feature type="transmembrane region" description="Helical" evidence="1">
    <location>
        <begin position="6"/>
        <end position="24"/>
    </location>
</feature>